<dbReference type="PROSITE" id="PS00973">
    <property type="entry name" value="USP_2"/>
    <property type="match status" value="1"/>
</dbReference>
<keyword evidence="5" id="KW-0833">Ubl conjugation pathway</keyword>
<evidence type="ECO:0000256" key="3">
    <source>
        <dbReference type="ARBA" id="ARBA00012759"/>
    </source>
</evidence>
<feature type="compositionally biased region" description="Pro residues" evidence="8">
    <location>
        <begin position="565"/>
        <end position="575"/>
    </location>
</feature>
<dbReference type="SUPFAM" id="SSF54001">
    <property type="entry name" value="Cysteine proteinases"/>
    <property type="match status" value="1"/>
</dbReference>
<keyword evidence="11" id="KW-1185">Reference proteome</keyword>
<evidence type="ECO:0000313" key="11">
    <source>
        <dbReference type="Proteomes" id="UP001565368"/>
    </source>
</evidence>
<evidence type="ECO:0000256" key="6">
    <source>
        <dbReference type="ARBA" id="ARBA00022801"/>
    </source>
</evidence>
<feature type="compositionally biased region" description="Polar residues" evidence="8">
    <location>
        <begin position="547"/>
        <end position="556"/>
    </location>
</feature>
<accession>A0ABR3PXR1</accession>
<comment type="catalytic activity">
    <reaction evidence="1">
        <text>Thiol-dependent hydrolysis of ester, thioester, amide, peptide and isopeptide bonds formed by the C-terminal Gly of ubiquitin (a 76-residue protein attached to proteins as an intracellular targeting signal).</text>
        <dbReference type="EC" id="3.4.19.12"/>
    </reaction>
</comment>
<dbReference type="PROSITE" id="PS50235">
    <property type="entry name" value="USP_3"/>
    <property type="match status" value="1"/>
</dbReference>
<dbReference type="InterPro" id="IPR038765">
    <property type="entry name" value="Papain-like_cys_pep_sf"/>
</dbReference>
<organism evidence="10 11">
    <name type="scientific">Vanrija albida</name>
    <dbReference type="NCBI Taxonomy" id="181172"/>
    <lineage>
        <taxon>Eukaryota</taxon>
        <taxon>Fungi</taxon>
        <taxon>Dikarya</taxon>
        <taxon>Basidiomycota</taxon>
        <taxon>Agaricomycotina</taxon>
        <taxon>Tremellomycetes</taxon>
        <taxon>Trichosporonales</taxon>
        <taxon>Trichosporonaceae</taxon>
        <taxon>Vanrija</taxon>
    </lineage>
</organism>
<dbReference type="Pfam" id="PF00443">
    <property type="entry name" value="UCH"/>
    <property type="match status" value="1"/>
</dbReference>
<evidence type="ECO:0000256" key="4">
    <source>
        <dbReference type="ARBA" id="ARBA00022670"/>
    </source>
</evidence>
<gene>
    <name evidence="10" type="ORF">Q8F55_006546</name>
</gene>
<dbReference type="InterPro" id="IPR028889">
    <property type="entry name" value="USP"/>
</dbReference>
<feature type="compositionally biased region" description="Basic residues" evidence="8">
    <location>
        <begin position="641"/>
        <end position="651"/>
    </location>
</feature>
<feature type="region of interest" description="Disordered" evidence="8">
    <location>
        <begin position="547"/>
        <end position="651"/>
    </location>
</feature>
<name>A0ABR3PXR1_9TREE</name>
<dbReference type="EC" id="3.4.19.12" evidence="3"/>
<dbReference type="PANTHER" id="PTHR24006">
    <property type="entry name" value="UBIQUITIN CARBOXYL-TERMINAL HYDROLASE"/>
    <property type="match status" value="1"/>
</dbReference>
<dbReference type="Proteomes" id="UP001565368">
    <property type="component" value="Unassembled WGS sequence"/>
</dbReference>
<evidence type="ECO:0000256" key="5">
    <source>
        <dbReference type="ARBA" id="ARBA00022786"/>
    </source>
</evidence>
<dbReference type="Gene3D" id="3.90.70.10">
    <property type="entry name" value="Cysteine proteinases"/>
    <property type="match status" value="1"/>
</dbReference>
<proteinExistence type="inferred from homology"/>
<sequence>MAAATLEFLPFEARRALVLGDATRRVTLASRSPSPAGLPTPPATQATPRRIAPVTTAASSSKPEPASPAAPATPTSLPSRKGKERELGANGAPKPNGTPKTTGSTPNGTPNGHAHAHGNGPKANGSARPAPKAAAASSAGAGLHPPIDDLAWPEPIASAKRPAAGLHNGSMACYTNATLQVLLHTPPVLRVALAHDAASCVQAKHTKTKFCMLCALRQVAVAEHWAGKKRAYRPVPVHNHLGQIKKGFSRHRQEDTHEFFRFVTDALQNTALAGKPKDLPEKLKRTTWVYRTWGGQVRSRVLCLTCRKPSDTFDSFLDLSLDVPARARTLDQLFKGFIHEDRLDGENKYNCENCKKKSAATKSMRIAEAPPVLTLHLKRFGFSLSMSGRMTKMNNAIEYGKALDIAPYMTEGRHEGTRYRLFGVTCHHGTSLNYGHYTSYVHGPDGRWYSADDDDVSHAKLSDVLNDRSAYLLSYIRDDAAEMSTPVSTPAPAVAGSVGPKRRRDDESAEPASPSPVKRPAPAALSPIKRVANGESSAFERLLNRANANGAPSSPKSPVRAAPKPQRPSLPPSPISRPSHPSPGAKPAKFKSKHHRVDAKQLAVGSGSRHHHKGAGAPKSPFVAGAHGRSNLKQREAQFGRKQKRMKGKRG</sequence>
<dbReference type="RefSeq" id="XP_069207076.1">
    <property type="nucleotide sequence ID" value="XM_069355005.1"/>
</dbReference>
<evidence type="ECO:0000313" key="10">
    <source>
        <dbReference type="EMBL" id="KAL1407132.1"/>
    </source>
</evidence>
<feature type="domain" description="USP" evidence="9">
    <location>
        <begin position="164"/>
        <end position="478"/>
    </location>
</feature>
<evidence type="ECO:0000259" key="9">
    <source>
        <dbReference type="PROSITE" id="PS50235"/>
    </source>
</evidence>
<dbReference type="InterPro" id="IPR018200">
    <property type="entry name" value="USP_CS"/>
</dbReference>
<reference evidence="10 11" key="1">
    <citation type="submission" date="2023-08" db="EMBL/GenBank/DDBJ databases">
        <title>Annotated Genome Sequence of Vanrija albida AlHP1.</title>
        <authorList>
            <person name="Herzog R."/>
        </authorList>
    </citation>
    <scope>NUCLEOTIDE SEQUENCE [LARGE SCALE GENOMIC DNA]</scope>
    <source>
        <strain evidence="10 11">AlHP1</strain>
    </source>
</reference>
<evidence type="ECO:0000256" key="8">
    <source>
        <dbReference type="SAM" id="MobiDB-lite"/>
    </source>
</evidence>
<keyword evidence="6" id="KW-0378">Hydrolase</keyword>
<comment type="caution">
    <text evidence="10">The sequence shown here is derived from an EMBL/GenBank/DDBJ whole genome shotgun (WGS) entry which is preliminary data.</text>
</comment>
<comment type="similarity">
    <text evidence="2">Belongs to the peptidase C19 family.</text>
</comment>
<keyword evidence="4" id="KW-0645">Protease</keyword>
<feature type="compositionally biased region" description="Basic residues" evidence="8">
    <location>
        <begin position="588"/>
        <end position="597"/>
    </location>
</feature>
<evidence type="ECO:0000256" key="7">
    <source>
        <dbReference type="ARBA" id="ARBA00022807"/>
    </source>
</evidence>
<dbReference type="EMBL" id="JBBXJM010000005">
    <property type="protein sequence ID" value="KAL1407132.1"/>
    <property type="molecule type" value="Genomic_DNA"/>
</dbReference>
<feature type="compositionally biased region" description="Low complexity" evidence="8">
    <location>
        <begin position="43"/>
        <end position="79"/>
    </location>
</feature>
<dbReference type="InterPro" id="IPR050164">
    <property type="entry name" value="Peptidase_C19"/>
</dbReference>
<protein>
    <recommendedName>
        <fullName evidence="3">ubiquitinyl hydrolase 1</fullName>
        <ecNumber evidence="3">3.4.19.12</ecNumber>
    </recommendedName>
</protein>
<feature type="region of interest" description="Disordered" evidence="8">
    <location>
        <begin position="29"/>
        <end position="147"/>
    </location>
</feature>
<feature type="region of interest" description="Disordered" evidence="8">
    <location>
        <begin position="484"/>
        <end position="529"/>
    </location>
</feature>
<dbReference type="PANTHER" id="PTHR24006:SF758">
    <property type="entry name" value="UBIQUITIN CARBOXYL-TERMINAL HYDROLASE 36"/>
    <property type="match status" value="1"/>
</dbReference>
<evidence type="ECO:0000256" key="1">
    <source>
        <dbReference type="ARBA" id="ARBA00000707"/>
    </source>
</evidence>
<dbReference type="GeneID" id="95987589"/>
<feature type="compositionally biased region" description="Low complexity" evidence="8">
    <location>
        <begin position="123"/>
        <end position="142"/>
    </location>
</feature>
<feature type="compositionally biased region" description="Low complexity" evidence="8">
    <location>
        <begin position="91"/>
        <end position="112"/>
    </location>
</feature>
<dbReference type="InterPro" id="IPR001394">
    <property type="entry name" value="Peptidase_C19_UCH"/>
</dbReference>
<evidence type="ECO:0000256" key="2">
    <source>
        <dbReference type="ARBA" id="ARBA00009085"/>
    </source>
</evidence>
<keyword evidence="7" id="KW-0788">Thiol protease</keyword>